<feature type="domain" description="Sin" evidence="1">
    <location>
        <begin position="7"/>
        <end position="45"/>
    </location>
</feature>
<dbReference type="InterPro" id="IPR036281">
    <property type="entry name" value="SinR/SinI_dimer_dom_sf"/>
</dbReference>
<evidence type="ECO:0000313" key="3">
    <source>
        <dbReference type="Proteomes" id="UP001597318"/>
    </source>
</evidence>
<accession>A0ABW5C5Q5</accession>
<name>A0ABW5C5Q5_9BACI</name>
<dbReference type="SUPFAM" id="SSF47406">
    <property type="entry name" value="SinR repressor dimerisation domain-like"/>
    <property type="match status" value="1"/>
</dbReference>
<evidence type="ECO:0000313" key="2">
    <source>
        <dbReference type="EMBL" id="MFD2216610.1"/>
    </source>
</evidence>
<dbReference type="Pfam" id="PF08671">
    <property type="entry name" value="SinI"/>
    <property type="match status" value="1"/>
</dbReference>
<gene>
    <name evidence="2" type="ORF">ACFSKK_23325</name>
</gene>
<dbReference type="PROSITE" id="PS51500">
    <property type="entry name" value="SIN"/>
    <property type="match status" value="1"/>
</dbReference>
<dbReference type="EMBL" id="JBHUIK010000008">
    <property type="protein sequence ID" value="MFD2216610.1"/>
    <property type="molecule type" value="Genomic_DNA"/>
</dbReference>
<comment type="caution">
    <text evidence="2">The sequence shown here is derived from an EMBL/GenBank/DDBJ whole genome shotgun (WGS) entry which is preliminary data.</text>
</comment>
<dbReference type="InterPro" id="IPR010981">
    <property type="entry name" value="SinR/SinI_dimer_dom"/>
</dbReference>
<dbReference type="RefSeq" id="WP_247339540.1">
    <property type="nucleotide sequence ID" value="NZ_CP095550.1"/>
</dbReference>
<dbReference type="Proteomes" id="UP001597318">
    <property type="component" value="Unassembled WGS sequence"/>
</dbReference>
<protein>
    <submittedName>
        <fullName evidence="2">Anti-repressor SinI family protein</fullName>
    </submittedName>
</protein>
<organism evidence="2 3">
    <name type="scientific">Metabacillus endolithicus</name>
    <dbReference type="NCBI Taxonomy" id="1535204"/>
    <lineage>
        <taxon>Bacteria</taxon>
        <taxon>Bacillati</taxon>
        <taxon>Bacillota</taxon>
        <taxon>Bacilli</taxon>
        <taxon>Bacillales</taxon>
        <taxon>Bacillaceae</taxon>
        <taxon>Metabacillus</taxon>
    </lineage>
</organism>
<evidence type="ECO:0000259" key="1">
    <source>
        <dbReference type="PROSITE" id="PS51500"/>
    </source>
</evidence>
<sequence>MENTNLLNCSNSDQEIDQEWVQLILEAKNLGMTPEEIHNFFKNKKPHS</sequence>
<keyword evidence="3" id="KW-1185">Reference proteome</keyword>
<reference evidence="3" key="1">
    <citation type="journal article" date="2019" name="Int. J. Syst. Evol. Microbiol.">
        <title>The Global Catalogue of Microorganisms (GCM) 10K type strain sequencing project: providing services to taxonomists for standard genome sequencing and annotation.</title>
        <authorList>
            <consortium name="The Broad Institute Genomics Platform"/>
            <consortium name="The Broad Institute Genome Sequencing Center for Infectious Disease"/>
            <person name="Wu L."/>
            <person name="Ma J."/>
        </authorList>
    </citation>
    <scope>NUCLEOTIDE SEQUENCE [LARGE SCALE GENOMIC DNA]</scope>
    <source>
        <strain evidence="3">CGMCC 1.15474</strain>
    </source>
</reference>
<proteinExistence type="predicted"/>